<comment type="pathway">
    <text evidence="7">Isoprenoid biosynthesis; isopentenyl diphosphate biosynthesis via DXP pathway; isopentenyl diphosphate from 1-deoxy-D-xylulose 5-phosphate: step 5/6.</text>
</comment>
<dbReference type="GO" id="GO:0141197">
    <property type="term" value="F:4-hydroxy-3-methylbut-2-enyl-diphosphate synthase activity (flavodoxin)"/>
    <property type="evidence" value="ECO:0007669"/>
    <property type="project" value="UniProtKB-EC"/>
</dbReference>
<dbReference type="InterPro" id="IPR017178">
    <property type="entry name" value="IspG_atypical"/>
</dbReference>
<comment type="function">
    <text evidence="7">Converts 2C-methyl-D-erythritol 2,4-cyclodiphosphate (ME-2,4cPP) into 1-hydroxy-2-methyl-2-(E)-butenyl 4-diphosphate.</text>
</comment>
<keyword evidence="2 7" id="KW-0479">Metal-binding</keyword>
<dbReference type="Pfam" id="PF04551">
    <property type="entry name" value="GcpE"/>
    <property type="match status" value="1"/>
</dbReference>
<comment type="caution">
    <text evidence="11">The sequence shown here is derived from an EMBL/GenBank/DDBJ whole genome shotgun (WGS) entry which is preliminary data.</text>
</comment>
<keyword evidence="1 7" id="KW-0004">4Fe-4S</keyword>
<comment type="similarity">
    <text evidence="7">Belongs to the IspG family.</text>
</comment>
<feature type="binding site" evidence="7">
    <location>
        <position position="684"/>
    </location>
    <ligand>
        <name>[4Fe-4S] cluster</name>
        <dbReference type="ChEBI" id="CHEBI:49883"/>
    </ligand>
</feature>
<dbReference type="InterPro" id="IPR011005">
    <property type="entry name" value="Dihydropteroate_synth-like_sf"/>
</dbReference>
<evidence type="ECO:0000256" key="8">
    <source>
        <dbReference type="SAM" id="MobiDB-lite"/>
    </source>
</evidence>
<feature type="compositionally biased region" description="Low complexity" evidence="8">
    <location>
        <begin position="621"/>
        <end position="647"/>
    </location>
</feature>
<dbReference type="AlphaFoldDB" id="A0A938BPE7"/>
<keyword evidence="3 7" id="KW-0560">Oxidoreductase</keyword>
<evidence type="ECO:0000256" key="5">
    <source>
        <dbReference type="ARBA" id="ARBA00023014"/>
    </source>
</evidence>
<feature type="binding site" evidence="7">
    <location>
        <position position="681"/>
    </location>
    <ligand>
        <name>[4Fe-4S] cluster</name>
        <dbReference type="ChEBI" id="CHEBI:49883"/>
    </ligand>
</feature>
<proteinExistence type="inferred from homology"/>
<dbReference type="GO" id="GO:0016114">
    <property type="term" value="P:terpenoid biosynthetic process"/>
    <property type="evidence" value="ECO:0007669"/>
    <property type="project" value="InterPro"/>
</dbReference>
<evidence type="ECO:0000256" key="4">
    <source>
        <dbReference type="ARBA" id="ARBA00023004"/>
    </source>
</evidence>
<organism evidence="11 12">
    <name type="scientific">Eiseniibacteriota bacterium</name>
    <dbReference type="NCBI Taxonomy" id="2212470"/>
    <lineage>
        <taxon>Bacteria</taxon>
        <taxon>Candidatus Eiseniibacteriota</taxon>
    </lineage>
</organism>
<dbReference type="PIRSF" id="PIRSF037336">
    <property type="entry name" value="IspG_like"/>
    <property type="match status" value="1"/>
</dbReference>
<keyword evidence="4 7" id="KW-0408">Iron</keyword>
<dbReference type="Gene3D" id="3.20.20.20">
    <property type="entry name" value="Dihydropteroate synthase-like"/>
    <property type="match status" value="1"/>
</dbReference>
<comment type="cofactor">
    <cofactor evidence="7">
        <name>[4Fe-4S] cluster</name>
        <dbReference type="ChEBI" id="CHEBI:49883"/>
    </cofactor>
    <text evidence="7">Binds 1 [4Fe-4S] cluster.</text>
</comment>
<evidence type="ECO:0000256" key="7">
    <source>
        <dbReference type="HAMAP-Rule" id="MF_00159"/>
    </source>
</evidence>
<dbReference type="Gene3D" id="3.30.413.10">
    <property type="entry name" value="Sulfite Reductase Hemoprotein, domain 1"/>
    <property type="match status" value="1"/>
</dbReference>
<dbReference type="GO" id="GO:0046429">
    <property type="term" value="F:4-hydroxy-3-methylbut-2-en-1-yl diphosphate synthase activity (ferredoxin)"/>
    <property type="evidence" value="ECO:0007669"/>
    <property type="project" value="UniProtKB-UniRule"/>
</dbReference>
<feature type="region of interest" description="Disordered" evidence="8">
    <location>
        <begin position="288"/>
        <end position="311"/>
    </location>
</feature>
<keyword evidence="5 7" id="KW-0411">Iron-sulfur</keyword>
<evidence type="ECO:0000256" key="1">
    <source>
        <dbReference type="ARBA" id="ARBA00022485"/>
    </source>
</evidence>
<evidence type="ECO:0000259" key="10">
    <source>
        <dbReference type="Pfam" id="PF26540"/>
    </source>
</evidence>
<evidence type="ECO:0000259" key="9">
    <source>
        <dbReference type="Pfam" id="PF04551"/>
    </source>
</evidence>
<dbReference type="NCBIfam" id="TIGR00612">
    <property type="entry name" value="ispG_gcpE"/>
    <property type="match status" value="1"/>
</dbReference>
<dbReference type="InterPro" id="IPR045854">
    <property type="entry name" value="NO2/SO3_Rdtase_4Fe4S_sf"/>
</dbReference>
<reference evidence="11" key="1">
    <citation type="submission" date="2019-03" db="EMBL/GenBank/DDBJ databases">
        <title>Lake Tanganyika Metagenome-Assembled Genomes (MAGs).</title>
        <authorList>
            <person name="Tran P."/>
        </authorList>
    </citation>
    <scope>NUCLEOTIDE SEQUENCE</scope>
    <source>
        <strain evidence="11">M_DeepCast_400m_m2_100</strain>
    </source>
</reference>
<dbReference type="InterPro" id="IPR058578">
    <property type="entry name" value="IspG_TIM"/>
</dbReference>
<feature type="domain" description="IspG TIM-barrel" evidence="9">
    <location>
        <begin position="7"/>
        <end position="259"/>
    </location>
</feature>
<evidence type="ECO:0000256" key="3">
    <source>
        <dbReference type="ARBA" id="ARBA00023002"/>
    </source>
</evidence>
<gene>
    <name evidence="7 11" type="primary">ispG</name>
    <name evidence="11" type="ORF">FJY75_10460</name>
</gene>
<dbReference type="SUPFAM" id="SSF56014">
    <property type="entry name" value="Nitrite and sulphite reductase 4Fe-4S domain-like"/>
    <property type="match status" value="1"/>
</dbReference>
<evidence type="ECO:0000256" key="2">
    <source>
        <dbReference type="ARBA" id="ARBA00022723"/>
    </source>
</evidence>
<feature type="binding site" evidence="7">
    <location>
        <position position="715"/>
    </location>
    <ligand>
        <name>[4Fe-4S] cluster</name>
        <dbReference type="ChEBI" id="CHEBI:49883"/>
    </ligand>
</feature>
<dbReference type="GO" id="GO:0019288">
    <property type="term" value="P:isopentenyl diphosphate biosynthetic process, methylerythritol 4-phosphate pathway"/>
    <property type="evidence" value="ECO:0007669"/>
    <property type="project" value="UniProtKB-UniRule"/>
</dbReference>
<name>A0A938BPE7_UNCEI</name>
<dbReference type="EMBL" id="VGIY01000305">
    <property type="protein sequence ID" value="MBM3318258.1"/>
    <property type="molecule type" value="Genomic_DNA"/>
</dbReference>
<dbReference type="HAMAP" id="MF_00159">
    <property type="entry name" value="IspG"/>
    <property type="match status" value="1"/>
</dbReference>
<dbReference type="PANTHER" id="PTHR30454">
    <property type="entry name" value="4-HYDROXY-3-METHYLBUT-2-EN-1-YL DIPHOSPHATE SYNTHASE"/>
    <property type="match status" value="1"/>
</dbReference>
<feature type="domain" description="IspG C-terminal" evidence="10">
    <location>
        <begin position="677"/>
        <end position="762"/>
    </location>
</feature>
<comment type="catalytic activity">
    <reaction evidence="7">
        <text>(2E)-4-hydroxy-3-methylbut-2-enyl diphosphate + oxidized [flavodoxin] + H2O + 2 H(+) = 2-C-methyl-D-erythritol 2,4-cyclic diphosphate + reduced [flavodoxin]</text>
        <dbReference type="Rhea" id="RHEA:43604"/>
        <dbReference type="Rhea" id="RHEA-COMP:10622"/>
        <dbReference type="Rhea" id="RHEA-COMP:10623"/>
        <dbReference type="ChEBI" id="CHEBI:15377"/>
        <dbReference type="ChEBI" id="CHEBI:15378"/>
        <dbReference type="ChEBI" id="CHEBI:57618"/>
        <dbReference type="ChEBI" id="CHEBI:58210"/>
        <dbReference type="ChEBI" id="CHEBI:58483"/>
        <dbReference type="ChEBI" id="CHEBI:128753"/>
        <dbReference type="EC" id="1.17.7.3"/>
    </reaction>
</comment>
<dbReference type="Proteomes" id="UP000748308">
    <property type="component" value="Unassembled WGS sequence"/>
</dbReference>
<evidence type="ECO:0000313" key="11">
    <source>
        <dbReference type="EMBL" id="MBM3318258.1"/>
    </source>
</evidence>
<evidence type="ECO:0000256" key="6">
    <source>
        <dbReference type="ARBA" id="ARBA00023229"/>
    </source>
</evidence>
<dbReference type="GO" id="GO:0005506">
    <property type="term" value="F:iron ion binding"/>
    <property type="evidence" value="ECO:0007669"/>
    <property type="project" value="InterPro"/>
</dbReference>
<dbReference type="InterPro" id="IPR058579">
    <property type="entry name" value="IspG_C"/>
</dbReference>
<dbReference type="EC" id="1.17.7.3" evidence="7"/>
<dbReference type="InterPro" id="IPR004588">
    <property type="entry name" value="IspG_bac-typ"/>
</dbReference>
<dbReference type="PANTHER" id="PTHR30454:SF0">
    <property type="entry name" value="4-HYDROXY-3-METHYLBUT-2-EN-1-YL DIPHOSPHATE SYNTHASE (FERREDOXIN), CHLOROPLASTIC"/>
    <property type="match status" value="1"/>
</dbReference>
<keyword evidence="6 7" id="KW-0414">Isoprene biosynthesis</keyword>
<dbReference type="GO" id="GO:0051539">
    <property type="term" value="F:4 iron, 4 sulfur cluster binding"/>
    <property type="evidence" value="ECO:0007669"/>
    <property type="project" value="UniProtKB-UniRule"/>
</dbReference>
<protein>
    <recommendedName>
        <fullName evidence="7">4-hydroxy-3-methylbut-2-en-1-yl diphosphate synthase (flavodoxin)</fullName>
        <ecNumber evidence="7">1.17.7.3</ecNumber>
    </recommendedName>
    <alternativeName>
        <fullName evidence="7">1-hydroxy-2-methyl-2-(E)-butenyl 4-diphosphate synthase</fullName>
    </alternativeName>
</protein>
<feature type="region of interest" description="Disordered" evidence="8">
    <location>
        <begin position="611"/>
        <end position="647"/>
    </location>
</feature>
<accession>A0A938BPE7</accession>
<evidence type="ECO:0000313" key="12">
    <source>
        <dbReference type="Proteomes" id="UP000748308"/>
    </source>
</evidence>
<sequence>MNSRRATRPVRVGPLVIGGPAPIAVQSMTTTTPRDLRGSLAQIAALARAGCELVRLAVPSPADAEALAPLRAEMAARGLAVPLAADVHFRPEIALAAAAHVEKVRINPGNFAPDADAARRLLGALIERLRERGAALRIGVNHGSLPAFIADRAGHGPEAMVRAALLYLRLCRDGGFDQVVVSLKASNPVTMIAANRLLVERLDAEGMDTPIHLGVTEAGLGAEGILRSAVGIGPLLADGIGDTLRVSLAGDPAAEIPVCRAILRAVDDACAQSVPGGATPFRCGAQLVPGGQGGSRPRPRLAAPGPAPDQPAPIVEVALDAGRLAGEEAGAHGASPDPARLDVEAPHAHVPASDARLEPGSIPLRGPESFLLRVRGPLAPPPRSLRARLKSLCVRLGIPWSETAALRVEFDPAAAGPDSPDPLAAQASFPEEIAEAWRHEGITGLSLVVPLEALLTAGVPPAAGAAGHGARGGAWMDRASAWLAWAARRLPAAGGDGSPRPHPRLHWHVELGEGVRHAERERSAEGEASPLEIVALRLARETSEAGLGTPGFSLRGRGLLASGRSLARALARFDPTAPGVLPCMPPEPEVAAVAAGTLLLEHGASGLIVTLPGDLDPRSDPSPAEAESAESAESTESAESAESTDAVDAADAADAARLLALADELLQATRRRLTHAEFIACPGCGRLHFDLPAVVARLKARFGHVAGVKIAVMGCVVNGPGEMADADFGYVGSGSDRVDLYAGREPVSRGLTPEEAEEILAEWIARRRR</sequence>
<feature type="binding site" evidence="7">
    <location>
        <position position="722"/>
    </location>
    <ligand>
        <name>[4Fe-4S] cluster</name>
        <dbReference type="ChEBI" id="CHEBI:49883"/>
    </ligand>
</feature>
<dbReference type="Pfam" id="PF26540">
    <property type="entry name" value="GcpE_C"/>
    <property type="match status" value="1"/>
</dbReference>